<feature type="non-terminal residue" evidence="1">
    <location>
        <position position="1"/>
    </location>
</feature>
<organism evidence="1 2">
    <name type="scientific">Rotaria sordida</name>
    <dbReference type="NCBI Taxonomy" id="392033"/>
    <lineage>
        <taxon>Eukaryota</taxon>
        <taxon>Metazoa</taxon>
        <taxon>Spiralia</taxon>
        <taxon>Gnathifera</taxon>
        <taxon>Rotifera</taxon>
        <taxon>Eurotatoria</taxon>
        <taxon>Bdelloidea</taxon>
        <taxon>Philodinida</taxon>
        <taxon>Philodinidae</taxon>
        <taxon>Rotaria</taxon>
    </lineage>
</organism>
<reference evidence="1" key="1">
    <citation type="submission" date="2021-02" db="EMBL/GenBank/DDBJ databases">
        <authorList>
            <person name="Nowell W R."/>
        </authorList>
    </citation>
    <scope>NUCLEOTIDE SEQUENCE</scope>
</reference>
<sequence>LQALLKSTMDLADQFSDGTSEWLLIDHRLQSIKENFELLSAKKITNLIQAEDIKHAMFEINSQLDHLESLSHSLESVDEREINISINRTKLHRFIRIHDDLEIVNERLININDRLICLLS</sequence>
<comment type="caution">
    <text evidence="1">The sequence shown here is derived from an EMBL/GenBank/DDBJ whole genome shotgun (WGS) entry which is preliminary data.</text>
</comment>
<dbReference type="AlphaFoldDB" id="A0A820MTU8"/>
<proteinExistence type="predicted"/>
<protein>
    <submittedName>
        <fullName evidence="1">Uncharacterized protein</fullName>
    </submittedName>
</protein>
<feature type="non-terminal residue" evidence="1">
    <location>
        <position position="120"/>
    </location>
</feature>
<evidence type="ECO:0000313" key="1">
    <source>
        <dbReference type="EMBL" id="CAF4379626.1"/>
    </source>
</evidence>
<dbReference type="EMBL" id="CAJOBD010059940">
    <property type="protein sequence ID" value="CAF4379626.1"/>
    <property type="molecule type" value="Genomic_DNA"/>
</dbReference>
<name>A0A820MTU8_9BILA</name>
<gene>
    <name evidence="1" type="ORF">JBS370_LOCUS42797</name>
</gene>
<dbReference type="Proteomes" id="UP000663836">
    <property type="component" value="Unassembled WGS sequence"/>
</dbReference>
<accession>A0A820MTU8</accession>
<evidence type="ECO:0000313" key="2">
    <source>
        <dbReference type="Proteomes" id="UP000663836"/>
    </source>
</evidence>